<dbReference type="EnsemblPlants" id="EMT00108">
    <property type="protein sequence ID" value="EMT00108"/>
    <property type="gene ID" value="F775_14875"/>
</dbReference>
<accession>R7VYM9</accession>
<organism evidence="1">
    <name type="scientific">Aegilops tauschii</name>
    <name type="common">Tausch's goatgrass</name>
    <name type="synonym">Aegilops squarrosa</name>
    <dbReference type="NCBI Taxonomy" id="37682"/>
    <lineage>
        <taxon>Eukaryota</taxon>
        <taxon>Viridiplantae</taxon>
        <taxon>Streptophyta</taxon>
        <taxon>Embryophyta</taxon>
        <taxon>Tracheophyta</taxon>
        <taxon>Spermatophyta</taxon>
        <taxon>Magnoliopsida</taxon>
        <taxon>Liliopsida</taxon>
        <taxon>Poales</taxon>
        <taxon>Poaceae</taxon>
        <taxon>BOP clade</taxon>
        <taxon>Pooideae</taxon>
        <taxon>Triticodae</taxon>
        <taxon>Triticeae</taxon>
        <taxon>Triticinae</taxon>
        <taxon>Aegilops</taxon>
    </lineage>
</organism>
<protein>
    <submittedName>
        <fullName evidence="1">Uncharacterized protein</fullName>
    </submittedName>
</protein>
<name>R7VYM9_AEGTA</name>
<proteinExistence type="predicted"/>
<evidence type="ECO:0000313" key="1">
    <source>
        <dbReference type="EnsemblPlants" id="EMT00108"/>
    </source>
</evidence>
<dbReference type="AlphaFoldDB" id="R7VYM9"/>
<reference evidence="1" key="1">
    <citation type="submission" date="2015-06" db="UniProtKB">
        <authorList>
            <consortium name="EnsemblPlants"/>
        </authorList>
    </citation>
    <scope>IDENTIFICATION</scope>
</reference>
<dbReference type="ExpressionAtlas" id="R7VYM9">
    <property type="expression patterns" value="baseline"/>
</dbReference>
<sequence>MRSAAGKQEYTPFKRSNINSSFPDNLRCIGSTDSWLAFDYADDKNKIHTYFLHNPFFKDKEVVALPELDAIVGNSSKLLIRSTLDDLLVVITIGTIQSY</sequence>